<dbReference type="OrthoDB" id="9807213at2"/>
<evidence type="ECO:0000256" key="3">
    <source>
        <dbReference type="RuleBase" id="RU003887"/>
    </source>
</evidence>
<dbReference type="AlphaFoldDB" id="A0A143DFB7"/>
<protein>
    <recommendedName>
        <fullName evidence="3">Pseudouridine synthase</fullName>
        <ecNumber evidence="3">5.4.99.-</ecNumber>
    </recommendedName>
</protein>
<dbReference type="SUPFAM" id="SSF55120">
    <property type="entry name" value="Pseudouridine synthase"/>
    <property type="match status" value="1"/>
</dbReference>
<dbReference type="PANTHER" id="PTHR47683:SF2">
    <property type="entry name" value="RNA-BINDING S4 DOMAIN-CONTAINING PROTEIN"/>
    <property type="match status" value="1"/>
</dbReference>
<dbReference type="PANTHER" id="PTHR47683">
    <property type="entry name" value="PSEUDOURIDINE SYNTHASE FAMILY PROTEIN-RELATED"/>
    <property type="match status" value="1"/>
</dbReference>
<dbReference type="KEGG" id="hjo:AY555_09880"/>
<dbReference type="Proteomes" id="UP000076066">
    <property type="component" value="Chromosome"/>
</dbReference>
<dbReference type="InterPro" id="IPR050343">
    <property type="entry name" value="RsuA_PseudoU_synthase"/>
</dbReference>
<dbReference type="Pfam" id="PF00849">
    <property type="entry name" value="PseudoU_synth_2"/>
    <property type="match status" value="1"/>
</dbReference>
<dbReference type="STRING" id="1549855.AY555_09880"/>
<feature type="domain" description="Pseudouridine synthase RsuA/RluA-like" evidence="4">
    <location>
        <begin position="9"/>
        <end position="159"/>
    </location>
</feature>
<dbReference type="InterPro" id="IPR018496">
    <property type="entry name" value="PsdUridine_synth_RsuA/RluB_CS"/>
</dbReference>
<dbReference type="PROSITE" id="PS01149">
    <property type="entry name" value="PSI_RSU"/>
    <property type="match status" value="1"/>
</dbReference>
<accession>A0A143DFB7</accession>
<sequence>MTRPTRSKTIAFHKPYGVLSQFTPEVSGQKTLADFGLPPGVYAAGRLDQDSEGLLILSSDRRLVHQLLEPSHAHPRIYLVQVERIPDEEALTMLRTGTDIRVGSRIYRTRPATVELMPEGFDLPPRNPPVRYRKSVPTTWLRLTLTEGKNRQVRRMTAATGFPTLRLVRVQVGHLALGDLQPGQWHTVQAQDILGTTPLSPDQKA</sequence>
<dbReference type="InterPro" id="IPR006145">
    <property type="entry name" value="PsdUridine_synth_RsuA/RluA"/>
</dbReference>
<evidence type="ECO:0000256" key="1">
    <source>
        <dbReference type="ARBA" id="ARBA00008348"/>
    </source>
</evidence>
<evidence type="ECO:0000313" key="5">
    <source>
        <dbReference type="EMBL" id="AMW35435.1"/>
    </source>
</evidence>
<dbReference type="InterPro" id="IPR042092">
    <property type="entry name" value="PsdUridine_s_RsuA/RluB/E/F_cat"/>
</dbReference>
<reference evidence="5 6" key="1">
    <citation type="submission" date="2016-02" db="EMBL/GenBank/DDBJ databases">
        <title>Complete Genome of H5569, the type strain of the newly described species Haematospirillium jordaniae.</title>
        <authorList>
            <person name="Nicholson A.C."/>
            <person name="Humrighouse B.W."/>
            <person name="Loparov V."/>
            <person name="McQuiston J.R."/>
        </authorList>
    </citation>
    <scope>NUCLEOTIDE SEQUENCE [LARGE SCALE GENOMIC DNA]</scope>
    <source>
        <strain evidence="5 6">H5569</strain>
    </source>
</reference>
<dbReference type="InterPro" id="IPR020103">
    <property type="entry name" value="PsdUridine_synth_cat_dom_sf"/>
</dbReference>
<proteinExistence type="inferred from homology"/>
<dbReference type="Gene3D" id="3.30.70.1560">
    <property type="entry name" value="Alpha-L RNA-binding motif"/>
    <property type="match status" value="1"/>
</dbReference>
<comment type="similarity">
    <text evidence="1 3">Belongs to the pseudouridine synthase RsuA family.</text>
</comment>
<dbReference type="GO" id="GO:0140098">
    <property type="term" value="F:catalytic activity, acting on RNA"/>
    <property type="evidence" value="ECO:0007669"/>
    <property type="project" value="UniProtKB-ARBA"/>
</dbReference>
<dbReference type="RefSeq" id="WP_066136238.1">
    <property type="nucleotide sequence ID" value="NZ_CP014525.1"/>
</dbReference>
<evidence type="ECO:0000259" key="4">
    <source>
        <dbReference type="Pfam" id="PF00849"/>
    </source>
</evidence>
<dbReference type="Gene3D" id="3.30.70.580">
    <property type="entry name" value="Pseudouridine synthase I, catalytic domain, N-terminal subdomain"/>
    <property type="match status" value="1"/>
</dbReference>
<dbReference type="GO" id="GO:0009982">
    <property type="term" value="F:pseudouridine synthase activity"/>
    <property type="evidence" value="ECO:0007669"/>
    <property type="project" value="InterPro"/>
</dbReference>
<dbReference type="InterPro" id="IPR000748">
    <property type="entry name" value="PsdUridine_synth_RsuA/RluB/E/F"/>
</dbReference>
<dbReference type="NCBIfam" id="TIGR00093">
    <property type="entry name" value="pseudouridine synthase"/>
    <property type="match status" value="1"/>
</dbReference>
<evidence type="ECO:0000256" key="2">
    <source>
        <dbReference type="ARBA" id="ARBA00023235"/>
    </source>
</evidence>
<keyword evidence="2 3" id="KW-0413">Isomerase</keyword>
<evidence type="ECO:0000313" key="6">
    <source>
        <dbReference type="Proteomes" id="UP000076066"/>
    </source>
</evidence>
<dbReference type="EMBL" id="CP014525">
    <property type="protein sequence ID" value="AMW35435.1"/>
    <property type="molecule type" value="Genomic_DNA"/>
</dbReference>
<gene>
    <name evidence="5" type="ORF">AY555_09880</name>
</gene>
<dbReference type="GO" id="GO:0001522">
    <property type="term" value="P:pseudouridine synthesis"/>
    <property type="evidence" value="ECO:0007669"/>
    <property type="project" value="InterPro"/>
</dbReference>
<dbReference type="GeneID" id="53317460"/>
<dbReference type="GO" id="GO:0003723">
    <property type="term" value="F:RNA binding"/>
    <property type="evidence" value="ECO:0007669"/>
    <property type="project" value="InterPro"/>
</dbReference>
<organism evidence="5 6">
    <name type="scientific">Haematospirillum jordaniae</name>
    <dbReference type="NCBI Taxonomy" id="1549855"/>
    <lineage>
        <taxon>Bacteria</taxon>
        <taxon>Pseudomonadati</taxon>
        <taxon>Pseudomonadota</taxon>
        <taxon>Alphaproteobacteria</taxon>
        <taxon>Rhodospirillales</taxon>
        <taxon>Novispirillaceae</taxon>
        <taxon>Haematospirillum</taxon>
    </lineage>
</organism>
<dbReference type="GO" id="GO:0006364">
    <property type="term" value="P:rRNA processing"/>
    <property type="evidence" value="ECO:0007669"/>
    <property type="project" value="UniProtKB-ARBA"/>
</dbReference>
<dbReference type="InterPro" id="IPR020094">
    <property type="entry name" value="TruA/RsuA/RluB/E/F_N"/>
</dbReference>
<name>A0A143DFB7_9PROT</name>
<keyword evidence="6" id="KW-1185">Reference proteome</keyword>
<dbReference type="EC" id="5.4.99.-" evidence="3"/>